<evidence type="ECO:0000256" key="2">
    <source>
        <dbReference type="ARBA" id="ARBA00022603"/>
    </source>
</evidence>
<dbReference type="PROSITE" id="PS51332">
    <property type="entry name" value="B12_BINDING"/>
    <property type="match status" value="1"/>
</dbReference>
<dbReference type="InterPro" id="IPR006638">
    <property type="entry name" value="Elp3/MiaA/NifB-like_rSAM"/>
</dbReference>
<dbReference type="Pfam" id="PF04055">
    <property type="entry name" value="Radical_SAM"/>
    <property type="match status" value="1"/>
</dbReference>
<dbReference type="SMART" id="SM00729">
    <property type="entry name" value="Elp3"/>
    <property type="match status" value="1"/>
</dbReference>
<dbReference type="InterPro" id="IPR006158">
    <property type="entry name" value="Cobalamin-bd"/>
</dbReference>
<proteinExistence type="predicted"/>
<dbReference type="InterPro" id="IPR023404">
    <property type="entry name" value="rSAM_horseshoe"/>
</dbReference>
<organism evidence="10 11">
    <name type="scientific">Candidatus Brocadia sinica JPN1</name>
    <dbReference type="NCBI Taxonomy" id="1197129"/>
    <lineage>
        <taxon>Bacteria</taxon>
        <taxon>Pseudomonadati</taxon>
        <taxon>Planctomycetota</taxon>
        <taxon>Candidatus Brocadiia</taxon>
        <taxon>Candidatus Brocadiales</taxon>
        <taxon>Candidatus Brocadiaceae</taxon>
        <taxon>Candidatus Brocadia</taxon>
    </lineage>
</organism>
<gene>
    <name evidence="10" type="ORF">BROSI_A3622</name>
</gene>
<name>A0ABQ0K284_9BACT</name>
<evidence type="ECO:0000256" key="1">
    <source>
        <dbReference type="ARBA" id="ARBA00001966"/>
    </source>
</evidence>
<evidence type="ECO:0000256" key="7">
    <source>
        <dbReference type="ARBA" id="ARBA00023014"/>
    </source>
</evidence>
<dbReference type="PANTHER" id="PTHR43409:SF7">
    <property type="entry name" value="BLL1977 PROTEIN"/>
    <property type="match status" value="1"/>
</dbReference>
<evidence type="ECO:0000313" key="10">
    <source>
        <dbReference type="EMBL" id="GAN35076.1"/>
    </source>
</evidence>
<dbReference type="SFLD" id="SFLDG01082">
    <property type="entry name" value="B12-binding_domain_containing"/>
    <property type="match status" value="1"/>
</dbReference>
<keyword evidence="2" id="KW-0489">Methyltransferase</keyword>
<dbReference type="SUPFAM" id="SSF102114">
    <property type="entry name" value="Radical SAM enzymes"/>
    <property type="match status" value="1"/>
</dbReference>
<evidence type="ECO:0000259" key="8">
    <source>
        <dbReference type="PROSITE" id="PS51332"/>
    </source>
</evidence>
<dbReference type="SFLD" id="SFLDG01123">
    <property type="entry name" value="methyltransferase_(Class_B)"/>
    <property type="match status" value="1"/>
</dbReference>
<dbReference type="InterPro" id="IPR058240">
    <property type="entry name" value="rSAM_sf"/>
</dbReference>
<evidence type="ECO:0000259" key="9">
    <source>
        <dbReference type="PROSITE" id="PS51918"/>
    </source>
</evidence>
<dbReference type="InterPro" id="IPR051198">
    <property type="entry name" value="BchE-like"/>
</dbReference>
<comment type="caution">
    <text evidence="10">The sequence shown here is derived from an EMBL/GenBank/DDBJ whole genome shotgun (WGS) entry which is preliminary data.</text>
</comment>
<evidence type="ECO:0000256" key="5">
    <source>
        <dbReference type="ARBA" id="ARBA00022723"/>
    </source>
</evidence>
<dbReference type="Proteomes" id="UP000032309">
    <property type="component" value="Unassembled WGS sequence"/>
</dbReference>
<evidence type="ECO:0000256" key="4">
    <source>
        <dbReference type="ARBA" id="ARBA00022691"/>
    </source>
</evidence>
<dbReference type="EMBL" id="BAFN01000001">
    <property type="protein sequence ID" value="GAN35076.1"/>
    <property type="molecule type" value="Genomic_DNA"/>
</dbReference>
<feature type="domain" description="B12-binding" evidence="8">
    <location>
        <begin position="8"/>
        <end position="153"/>
    </location>
</feature>
<dbReference type="SFLD" id="SFLDS00029">
    <property type="entry name" value="Radical_SAM"/>
    <property type="match status" value="1"/>
</dbReference>
<reference evidence="11" key="1">
    <citation type="journal article" date="2015" name="Genome Announc.">
        <title>Draft Genome Sequence of an Anaerobic Ammonium-Oxidizing Bacterium, "Candidatus Brocadia sinica".</title>
        <authorList>
            <person name="Oshiki M."/>
            <person name="Shinyako-Hata K."/>
            <person name="Satoh H."/>
            <person name="Okabe S."/>
        </authorList>
    </citation>
    <scope>NUCLEOTIDE SEQUENCE [LARGE SCALE GENOMIC DNA]</scope>
    <source>
        <strain evidence="11">JPN1</strain>
    </source>
</reference>
<accession>A0ABQ0K284</accession>
<dbReference type="InterPro" id="IPR007197">
    <property type="entry name" value="rSAM"/>
</dbReference>
<dbReference type="RefSeq" id="WP_052565050.1">
    <property type="nucleotide sequence ID" value="NZ_BAFN01000001.1"/>
</dbReference>
<sequence>MRIILINPPTPEYMPNKEFIPPPSLLYLAGVLQRADFTVSILDLNTYKPWEIVTDSTDIFLNIIITEQISDFRPSLIGIGCLFSGQFPSVLKLSESIKNHFPTIPIVIGGMHPTIYPAEILKNCPSIDYVVVGEGEEQIVALASAVKNNSFPFEQLEGFAYRNNGKVMVNPKKTFIEKTYDLPFPAYNLINFEDYYHDTSHWHNPKGLSFHMTVPIISSRSCPMRCNFCSMFLVMGPKIRTRLPDHVVDEIQLLYDTYGQRHFSFMDDNININKKHIMEICKQVMQRNLDIQFETPNGLMVSALDREVMDMMVQAGWVRGAIAIESGSDFIRNKIMGKRLKREKIFEVTQMAKSYRNLYFKAYFIIGMPEDTKETLMETYNMIKEINVDETYVTNLIPFPGTSVFEQALRDNLFIEEFDVNNLWRMNGFHYTDNKRFYIKPYQLGLEELRAFRDKFDTLLAENKRKRSSERCRA</sequence>
<evidence type="ECO:0000313" key="11">
    <source>
        <dbReference type="Proteomes" id="UP000032309"/>
    </source>
</evidence>
<dbReference type="CDD" id="cd01335">
    <property type="entry name" value="Radical_SAM"/>
    <property type="match status" value="1"/>
</dbReference>
<dbReference type="PROSITE" id="PS51918">
    <property type="entry name" value="RADICAL_SAM"/>
    <property type="match status" value="1"/>
</dbReference>
<dbReference type="Gene3D" id="3.40.50.280">
    <property type="entry name" value="Cobalamin-binding domain"/>
    <property type="match status" value="1"/>
</dbReference>
<keyword evidence="7" id="KW-0411">Iron-sulfur</keyword>
<evidence type="ECO:0000256" key="6">
    <source>
        <dbReference type="ARBA" id="ARBA00023004"/>
    </source>
</evidence>
<dbReference type="Gene3D" id="3.80.30.20">
    <property type="entry name" value="tm_1862 like domain"/>
    <property type="match status" value="1"/>
</dbReference>
<dbReference type="PANTHER" id="PTHR43409">
    <property type="entry name" value="ANAEROBIC MAGNESIUM-PROTOPORPHYRIN IX MONOMETHYL ESTER CYCLASE-RELATED"/>
    <property type="match status" value="1"/>
</dbReference>
<keyword evidence="4" id="KW-0949">S-adenosyl-L-methionine</keyword>
<comment type="cofactor">
    <cofactor evidence="1">
        <name>[4Fe-4S] cluster</name>
        <dbReference type="ChEBI" id="CHEBI:49883"/>
    </cofactor>
</comment>
<evidence type="ECO:0000256" key="3">
    <source>
        <dbReference type="ARBA" id="ARBA00022679"/>
    </source>
</evidence>
<keyword evidence="6" id="KW-0408">Iron</keyword>
<feature type="domain" description="Radical SAM core" evidence="9">
    <location>
        <begin position="208"/>
        <end position="433"/>
    </location>
</feature>
<dbReference type="SUPFAM" id="SSF52242">
    <property type="entry name" value="Cobalamin (vitamin B12)-binding domain"/>
    <property type="match status" value="1"/>
</dbReference>
<protein>
    <submittedName>
        <fullName evidence="10">Radical SAM domain protein</fullName>
    </submittedName>
</protein>
<dbReference type="Pfam" id="PF02310">
    <property type="entry name" value="B12-binding"/>
    <property type="match status" value="1"/>
</dbReference>
<keyword evidence="3" id="KW-0808">Transferase</keyword>
<dbReference type="CDD" id="cd02068">
    <property type="entry name" value="radical_SAM_B12_BD"/>
    <property type="match status" value="1"/>
</dbReference>
<keyword evidence="11" id="KW-1185">Reference proteome</keyword>
<dbReference type="InterPro" id="IPR036724">
    <property type="entry name" value="Cobalamin-bd_sf"/>
</dbReference>
<keyword evidence="5" id="KW-0479">Metal-binding</keyword>
<dbReference type="InterPro" id="IPR034466">
    <property type="entry name" value="Methyltransferase_Class_B"/>
</dbReference>